<accession>A0A6A4WPG3</accession>
<dbReference type="OrthoDB" id="6382106at2759"/>
<dbReference type="Gene3D" id="3.40.50.1110">
    <property type="entry name" value="SGNH hydrolase"/>
    <property type="match status" value="1"/>
</dbReference>
<evidence type="ECO:0000313" key="2">
    <source>
        <dbReference type="EMBL" id="KAF0304028.1"/>
    </source>
</evidence>
<dbReference type="Proteomes" id="UP000440578">
    <property type="component" value="Unassembled WGS sequence"/>
</dbReference>
<dbReference type="EMBL" id="VIIS01000886">
    <property type="protein sequence ID" value="KAF0304028.1"/>
    <property type="molecule type" value="Genomic_DNA"/>
</dbReference>
<dbReference type="PANTHER" id="PTHR45823:SF1">
    <property type="entry name" value="T-SNARE COILED-COIL HOMOLOGY DOMAIN-CONTAINING PROTEIN"/>
    <property type="match status" value="1"/>
</dbReference>
<proteinExistence type="predicted"/>
<keyword evidence="3" id="KW-1185">Reference proteome</keyword>
<evidence type="ECO:0000313" key="3">
    <source>
        <dbReference type="Proteomes" id="UP000440578"/>
    </source>
</evidence>
<protein>
    <submittedName>
        <fullName evidence="2">Uncharacterized protein</fullName>
    </submittedName>
</protein>
<dbReference type="AlphaFoldDB" id="A0A6A4WPG3"/>
<reference evidence="2 3" key="1">
    <citation type="submission" date="2019-07" db="EMBL/GenBank/DDBJ databases">
        <title>Draft genome assembly of a fouling barnacle, Amphibalanus amphitrite (Darwin, 1854): The first reference genome for Thecostraca.</title>
        <authorList>
            <person name="Kim W."/>
        </authorList>
    </citation>
    <scope>NUCLEOTIDE SEQUENCE [LARGE SCALE GENOMIC DNA]</scope>
    <source>
        <strain evidence="2">SNU_AA5</strain>
        <tissue evidence="2">Soma without cirri and trophi</tissue>
    </source>
</reference>
<comment type="caution">
    <text evidence="2">The sequence shown here is derived from an EMBL/GenBank/DDBJ whole genome shotgun (WGS) entry which is preliminary data.</text>
</comment>
<sequence length="369" mass="41498">MQLAASLKGPALEILGHLPEAQCRNFEKLTEALNQRFGVEHQEEAFRAQFRTRSRRPQEPLAELAQDIEKLAYLAYPLAPAEFRGILIRDQFIDALDDIELKISVRQTRPSALKDALGCALELEMDAMELLHEVMAQPAESAAELQLYDSDLEEWLGGQTAGSEGALHLLSGDSIARDAPFRVQHPDRLLRLTVGGMTWSRLPVDEHLRQWKEAASLQGLRLGVAVLWLSGNDVYSRRRGAADLPSDGHWEALHRTVERCTATLADVADRVVLLGPLPRFVHDAGRPWERTAAYHLERHISHWLREMARPDISQVELGRRLTHRVKKRHVVNSAKEFNRDGLHLTEPQLPTGRDQRPSDGASGERQPAG</sequence>
<feature type="region of interest" description="Disordered" evidence="1">
    <location>
        <begin position="338"/>
        <end position="369"/>
    </location>
</feature>
<gene>
    <name evidence="2" type="ORF">FJT64_024070</name>
</gene>
<dbReference type="InterPro" id="IPR036514">
    <property type="entry name" value="SGNH_hydro_sf"/>
</dbReference>
<name>A0A6A4WPG3_AMPAM</name>
<organism evidence="2 3">
    <name type="scientific">Amphibalanus amphitrite</name>
    <name type="common">Striped barnacle</name>
    <name type="synonym">Balanus amphitrite</name>
    <dbReference type="NCBI Taxonomy" id="1232801"/>
    <lineage>
        <taxon>Eukaryota</taxon>
        <taxon>Metazoa</taxon>
        <taxon>Ecdysozoa</taxon>
        <taxon>Arthropoda</taxon>
        <taxon>Crustacea</taxon>
        <taxon>Multicrustacea</taxon>
        <taxon>Cirripedia</taxon>
        <taxon>Thoracica</taxon>
        <taxon>Thoracicalcarea</taxon>
        <taxon>Balanomorpha</taxon>
        <taxon>Balanoidea</taxon>
        <taxon>Balanidae</taxon>
        <taxon>Amphibalaninae</taxon>
        <taxon>Amphibalanus</taxon>
    </lineage>
</organism>
<dbReference type="PANTHER" id="PTHR45823">
    <property type="entry name" value="T-SNARE COILED-COIL HOMOLOGY DOMAIN-CONTAINING PROTEIN"/>
    <property type="match status" value="1"/>
</dbReference>
<evidence type="ECO:0000256" key="1">
    <source>
        <dbReference type="SAM" id="MobiDB-lite"/>
    </source>
</evidence>